<dbReference type="InterPro" id="IPR011604">
    <property type="entry name" value="PDDEXK-like_dom_sf"/>
</dbReference>
<evidence type="ECO:0000256" key="15">
    <source>
        <dbReference type="PROSITE-ProRule" id="PRU00560"/>
    </source>
</evidence>
<keyword evidence="9" id="KW-0234">DNA repair</keyword>
<dbReference type="Pfam" id="PF13361">
    <property type="entry name" value="UvrD_C"/>
    <property type="match status" value="1"/>
</dbReference>
<dbReference type="OrthoDB" id="9810135at2"/>
<dbReference type="AlphaFoldDB" id="A0A0B3RMF0"/>
<dbReference type="InterPro" id="IPR014016">
    <property type="entry name" value="UvrD-like_ATP-bd"/>
</dbReference>
<dbReference type="GO" id="GO:0005524">
    <property type="term" value="F:ATP binding"/>
    <property type="evidence" value="ECO:0007669"/>
    <property type="project" value="UniProtKB-UniRule"/>
</dbReference>
<dbReference type="PANTHER" id="PTHR11070:SF2">
    <property type="entry name" value="ATP-DEPENDENT DNA HELICASE SRS2"/>
    <property type="match status" value="1"/>
</dbReference>
<evidence type="ECO:0000256" key="6">
    <source>
        <dbReference type="ARBA" id="ARBA00022839"/>
    </source>
</evidence>
<evidence type="ECO:0000313" key="18">
    <source>
        <dbReference type="EMBL" id="KHQ52385.1"/>
    </source>
</evidence>
<gene>
    <name evidence="18" type="ORF">OA50_02860</name>
</gene>
<dbReference type="SUPFAM" id="SSF52980">
    <property type="entry name" value="Restriction endonuclease-like"/>
    <property type="match status" value="1"/>
</dbReference>
<dbReference type="GO" id="GO:0005829">
    <property type="term" value="C:cytosol"/>
    <property type="evidence" value="ECO:0007669"/>
    <property type="project" value="TreeGrafter"/>
</dbReference>
<evidence type="ECO:0000256" key="10">
    <source>
        <dbReference type="ARBA" id="ARBA00023235"/>
    </source>
</evidence>
<dbReference type="Pfam" id="PF00580">
    <property type="entry name" value="UvrD-helicase"/>
    <property type="match status" value="1"/>
</dbReference>
<dbReference type="PANTHER" id="PTHR11070">
    <property type="entry name" value="UVRD / RECB / PCRA DNA HELICASE FAMILY MEMBER"/>
    <property type="match status" value="1"/>
</dbReference>
<keyword evidence="3" id="KW-0227">DNA damage</keyword>
<dbReference type="Gene3D" id="1.10.486.10">
    <property type="entry name" value="PCRA, domain 4"/>
    <property type="match status" value="1"/>
</dbReference>
<dbReference type="EMBL" id="JSUQ01000011">
    <property type="protein sequence ID" value="KHQ52385.1"/>
    <property type="molecule type" value="Genomic_DNA"/>
</dbReference>
<evidence type="ECO:0000313" key="19">
    <source>
        <dbReference type="Proteomes" id="UP000030960"/>
    </source>
</evidence>
<sequence length="1127" mass="123059">MRRDDATEAQVRAAEPGHSTWLAANAGSGKTRVLTDRVARLLLDGVDPSHILCLTYTKAAASEMQNRLFKRLGGWAMLDEAALRGELRELGVEKDLTGDFLREARTLFARAIETPGGLRIQTIHSFCASLLRRFPLEARVTPQFQEMEDRAAELLRAEVLDRMAEGPEAHLIRAIAPYVSGDDVDSIAAQVCRHRDAFAPPKDAGEIRAAYGLRETDDEDTLLDQVFLGSELDLFGALAEILATGGKTDQTLSGQLGAIEAPDRAGLAQVQAALLTQAGTIRKTLGTKGVRASAADLFEALDQLAARVEKALAMQRALAAADRDTALHGFAGAFLRDYDTEKQRRGWLDFDDLITRARDLLRDPGVAEWVLYRLDGGIDHILVDEAQDTSPVQWQVIERLAQEFTAGEGARADVRRTIFVVGDKKQSIYSFQGADPSEFDRMRDDFANRLARTDAPLVPASLDYSFRSAEPILRLVDNTFRGAEASGFVGDGHLAFKEAMPGRVDLWPLLDKVGDEEDGAWHEPVDRPSATHHTVQLAQRIALFIKESIEKGTPLPEEVGHTGTYRARPVHAGDFLILVQKRGRLFKEIIRACKQQDLPIAGADVLKVMAELAVKDIIALLSFLSTPEDDLSLATLLRSPLFGLTEQALFDLAHRRQKKYLWEELRARREDFPEVLRVLDDLRGQTDFLRPYDLIDRILTRHDGRRLLIGRLGPEAEDGINALLQQALAYEQSAVPSLTGFLEWARSDNLKIKRAPDSAGETLRVMTVHGSKGLEAPVVILPDCAEPDTKLRDDLFTDDDGPMWKASADAMPPRQQAVVDTAKEKAAQEKDRLLYVAMTRAEKWLIVAAAGDLGKSGKAWYDKVARGMEDSGPERVMFDFGDLGSGEGLRLGLSDWSHLPLDVHDTPRPAPVDLPAALLAPAPDPVAAVKPLSPSKDLGGAKALPGAAGDTEDMAKARGTALHHLLENLAPLPADQRTQAAEALCTQMETDPDLALVTGHLPAIRDEALAVLEAPALAHVFAPDALAEVPVTADLPGLGRIHGIIDRLLITPDRITAVDFKSNRTVPDGADHVPDGLLRQMGAYAAALAQVYPGRHIDTALVWTARAHYMPLPHDLVTQALGRAAAS</sequence>
<evidence type="ECO:0000256" key="13">
    <source>
        <dbReference type="ARBA" id="ARBA00034923"/>
    </source>
</evidence>
<evidence type="ECO:0000259" key="16">
    <source>
        <dbReference type="PROSITE" id="PS51198"/>
    </source>
</evidence>
<evidence type="ECO:0000259" key="17">
    <source>
        <dbReference type="PROSITE" id="PS51217"/>
    </source>
</evidence>
<dbReference type="SUPFAM" id="SSF52540">
    <property type="entry name" value="P-loop containing nucleoside triphosphate hydrolases"/>
    <property type="match status" value="1"/>
</dbReference>
<keyword evidence="7 15" id="KW-0067">ATP-binding</keyword>
<proteinExistence type="predicted"/>
<keyword evidence="5 15" id="KW-0347">Helicase</keyword>
<dbReference type="GO" id="GO:0003677">
    <property type="term" value="F:DNA binding"/>
    <property type="evidence" value="ECO:0007669"/>
    <property type="project" value="UniProtKB-KW"/>
</dbReference>
<evidence type="ECO:0000256" key="2">
    <source>
        <dbReference type="ARBA" id="ARBA00022741"/>
    </source>
</evidence>
<dbReference type="InterPro" id="IPR038726">
    <property type="entry name" value="PDDEXK_AddAB-type"/>
</dbReference>
<evidence type="ECO:0000256" key="9">
    <source>
        <dbReference type="ARBA" id="ARBA00023204"/>
    </source>
</evidence>
<feature type="domain" description="UvrD-like helicase ATP-binding" evidence="16">
    <location>
        <begin position="3"/>
        <end position="469"/>
    </location>
</feature>
<keyword evidence="2 15" id="KW-0547">Nucleotide-binding</keyword>
<evidence type="ECO:0000256" key="1">
    <source>
        <dbReference type="ARBA" id="ARBA00022722"/>
    </source>
</evidence>
<dbReference type="STRING" id="561184.SAMN05216376_109203"/>
<dbReference type="PROSITE" id="PS51217">
    <property type="entry name" value="UVRD_HELICASE_CTER"/>
    <property type="match status" value="1"/>
</dbReference>
<keyword evidence="19" id="KW-1185">Reference proteome</keyword>
<keyword evidence="10" id="KW-0413">Isomerase</keyword>
<dbReference type="NCBIfam" id="TIGR02784">
    <property type="entry name" value="addA_alphas"/>
    <property type="match status" value="1"/>
</dbReference>
<dbReference type="Gene3D" id="3.40.50.300">
    <property type="entry name" value="P-loop containing nucleotide triphosphate hydrolases"/>
    <property type="match status" value="4"/>
</dbReference>
<dbReference type="InterPro" id="IPR014151">
    <property type="entry name" value="DNA_helicase_AddA"/>
</dbReference>
<feature type="binding site" evidence="15">
    <location>
        <begin position="24"/>
        <end position="31"/>
    </location>
    <ligand>
        <name>ATP</name>
        <dbReference type="ChEBI" id="CHEBI:30616"/>
    </ligand>
</feature>
<dbReference type="GO" id="GO:0033202">
    <property type="term" value="C:DNA helicase complex"/>
    <property type="evidence" value="ECO:0007669"/>
    <property type="project" value="TreeGrafter"/>
</dbReference>
<evidence type="ECO:0000256" key="8">
    <source>
        <dbReference type="ARBA" id="ARBA00023125"/>
    </source>
</evidence>
<dbReference type="GO" id="GO:0043138">
    <property type="term" value="F:3'-5' DNA helicase activity"/>
    <property type="evidence" value="ECO:0007669"/>
    <property type="project" value="UniProtKB-EC"/>
</dbReference>
<evidence type="ECO:0000256" key="3">
    <source>
        <dbReference type="ARBA" id="ARBA00022763"/>
    </source>
</evidence>
<reference evidence="18 19" key="1">
    <citation type="submission" date="2014-10" db="EMBL/GenBank/DDBJ databases">
        <title>Genome sequence of Ponticoccus sp. strain UMTAT08 isolated from clonal culture of toxic dinoflagellate Alexandrium tamiyavanichii.</title>
        <authorList>
            <person name="Gan H.Y."/>
            <person name="Muhd D.-D."/>
            <person name="Mohd Noor M.E."/>
            <person name="Yeong Y.S."/>
            <person name="Usup G."/>
        </authorList>
    </citation>
    <scope>NUCLEOTIDE SEQUENCE [LARGE SCALE GENOMIC DNA]</scope>
    <source>
        <strain evidence="18 19">UMTAT08</strain>
    </source>
</reference>
<evidence type="ECO:0000256" key="4">
    <source>
        <dbReference type="ARBA" id="ARBA00022801"/>
    </source>
</evidence>
<comment type="caution">
    <text evidence="18">The sequence shown here is derived from an EMBL/GenBank/DDBJ whole genome shotgun (WGS) entry which is preliminary data.</text>
</comment>
<keyword evidence="1" id="KW-0540">Nuclease</keyword>
<dbReference type="RefSeq" id="WP_043142726.1">
    <property type="nucleotide sequence ID" value="NZ_JSUQ01000011.1"/>
</dbReference>
<organism evidence="18 19">
    <name type="scientific">Mameliella alba</name>
    <dbReference type="NCBI Taxonomy" id="561184"/>
    <lineage>
        <taxon>Bacteria</taxon>
        <taxon>Pseudomonadati</taxon>
        <taxon>Pseudomonadota</taxon>
        <taxon>Alphaproteobacteria</taxon>
        <taxon>Rhodobacterales</taxon>
        <taxon>Roseobacteraceae</taxon>
        <taxon>Mameliella</taxon>
    </lineage>
</organism>
<dbReference type="InterPro" id="IPR027417">
    <property type="entry name" value="P-loop_NTPase"/>
</dbReference>
<dbReference type="PATRIC" id="fig|1515334.3.peg.2876"/>
<dbReference type="GO" id="GO:0004527">
    <property type="term" value="F:exonuclease activity"/>
    <property type="evidence" value="ECO:0007669"/>
    <property type="project" value="UniProtKB-KW"/>
</dbReference>
<dbReference type="Gene3D" id="3.90.320.10">
    <property type="match status" value="1"/>
</dbReference>
<protein>
    <recommendedName>
        <fullName evidence="12">DNA 3'-5' helicase</fullName>
        <ecNumber evidence="12">5.6.2.4</ecNumber>
    </recommendedName>
    <alternativeName>
        <fullName evidence="13">DNA 3'-5' helicase II</fullName>
    </alternativeName>
</protein>
<evidence type="ECO:0000256" key="14">
    <source>
        <dbReference type="ARBA" id="ARBA00048988"/>
    </source>
</evidence>
<comment type="catalytic activity">
    <reaction evidence="14">
        <text>ATP + H2O = ADP + phosphate + H(+)</text>
        <dbReference type="Rhea" id="RHEA:13065"/>
        <dbReference type="ChEBI" id="CHEBI:15377"/>
        <dbReference type="ChEBI" id="CHEBI:15378"/>
        <dbReference type="ChEBI" id="CHEBI:30616"/>
        <dbReference type="ChEBI" id="CHEBI:43474"/>
        <dbReference type="ChEBI" id="CHEBI:456216"/>
        <dbReference type="EC" id="5.6.2.4"/>
    </reaction>
</comment>
<name>A0A0B3RMF0_9RHOB</name>
<evidence type="ECO:0000256" key="12">
    <source>
        <dbReference type="ARBA" id="ARBA00034808"/>
    </source>
</evidence>
<feature type="domain" description="UvrD-like helicase C-terminal" evidence="17">
    <location>
        <begin position="487"/>
        <end position="773"/>
    </location>
</feature>
<dbReference type="InterPro" id="IPR000212">
    <property type="entry name" value="DNA_helicase_UvrD/REP"/>
</dbReference>
<keyword evidence="4 15" id="KW-0378">Hydrolase</keyword>
<evidence type="ECO:0000256" key="5">
    <source>
        <dbReference type="ARBA" id="ARBA00022806"/>
    </source>
</evidence>
<keyword evidence="6" id="KW-0269">Exonuclease</keyword>
<dbReference type="Proteomes" id="UP000030960">
    <property type="component" value="Unassembled WGS sequence"/>
</dbReference>
<dbReference type="InterPro" id="IPR014017">
    <property type="entry name" value="DNA_helicase_UvrD-like_C"/>
</dbReference>
<accession>A0A0B3RMF0</accession>
<evidence type="ECO:0000256" key="7">
    <source>
        <dbReference type="ARBA" id="ARBA00022840"/>
    </source>
</evidence>
<comment type="catalytic activity">
    <reaction evidence="11">
        <text>Couples ATP hydrolysis with the unwinding of duplex DNA by translocating in the 3'-5' direction.</text>
        <dbReference type="EC" id="5.6.2.4"/>
    </reaction>
</comment>
<evidence type="ECO:0000256" key="11">
    <source>
        <dbReference type="ARBA" id="ARBA00034617"/>
    </source>
</evidence>
<dbReference type="Pfam" id="PF12705">
    <property type="entry name" value="PDDEXK_1"/>
    <property type="match status" value="1"/>
</dbReference>
<dbReference type="GO" id="GO:0000725">
    <property type="term" value="P:recombinational repair"/>
    <property type="evidence" value="ECO:0007669"/>
    <property type="project" value="TreeGrafter"/>
</dbReference>
<keyword evidence="8" id="KW-0238">DNA-binding</keyword>
<dbReference type="InterPro" id="IPR011335">
    <property type="entry name" value="Restrct_endonuc-II-like"/>
</dbReference>
<dbReference type="PROSITE" id="PS51198">
    <property type="entry name" value="UVRD_HELICASE_ATP_BIND"/>
    <property type="match status" value="1"/>
</dbReference>
<dbReference type="EC" id="5.6.2.4" evidence="12"/>